<dbReference type="KEGG" id="bmic:BMR1_01G02165"/>
<proteinExistence type="predicted"/>
<accession>A0A1N6LWW0</accession>
<name>A0A1N6LWW0_BABMR</name>
<reference evidence="2 3" key="2">
    <citation type="journal article" date="2013" name="PLoS ONE">
        <title>Whole genome mapping and re-organization of the nuclear and mitochondrial genomes of Babesia microti isolates.</title>
        <authorList>
            <person name="Cornillot E."/>
            <person name="Dassouli A."/>
            <person name="Garg A."/>
            <person name="Pachikara N."/>
            <person name="Randazzo S."/>
            <person name="Depoix D."/>
            <person name="Carcy B."/>
            <person name="Delbecq S."/>
            <person name="Frutos R."/>
            <person name="Silva J.C."/>
            <person name="Sutton R."/>
            <person name="Krause P.J."/>
            <person name="Mamoun C.B."/>
        </authorList>
    </citation>
    <scope>NUCLEOTIDE SEQUENCE [LARGE SCALE GENOMIC DNA]</scope>
    <source>
        <strain evidence="2 3">RI</strain>
    </source>
</reference>
<keyword evidence="1" id="KW-1133">Transmembrane helix</keyword>
<feature type="transmembrane region" description="Helical" evidence="1">
    <location>
        <begin position="130"/>
        <end position="156"/>
    </location>
</feature>
<protein>
    <submittedName>
        <fullName evidence="2">Uncharacterized protein</fullName>
    </submittedName>
</protein>
<sequence>MSAVYIRKTTEIDDFLKKYIVYYTSKHLQTHSQIDEVKNRKQDPIKEKTPVDEMLNSDTINLDKLLELVSEYSKWKGDTVITVNDLLKNTTIMNRIELPRPENVDDNKIFEEQRYQRLISKFKPKANEKVLPPLGIGLNAIMTVVMTFIGAFYLAVNHAKMGLVMSVSVALVVSFIAITVECILFIMKF</sequence>
<reference evidence="2 3" key="3">
    <citation type="journal article" date="2016" name="Sci. Rep.">
        <title>Genome-wide diversity and gene expression profiling of Babesia microti isolates identify polymorphic genes that mediate host-pathogen interactions.</title>
        <authorList>
            <person name="Silva J.C."/>
            <person name="Cornillot E."/>
            <person name="McCracken C."/>
            <person name="Usmani-Brown S."/>
            <person name="Dwivedi A."/>
            <person name="Ifeonu O.O."/>
            <person name="Crabtree J."/>
            <person name="Gotia H.T."/>
            <person name="Virji A.Z."/>
            <person name="Reynes C."/>
            <person name="Colinge J."/>
            <person name="Kumar V."/>
            <person name="Lawres L."/>
            <person name="Pazzi J.E."/>
            <person name="Pablo J.V."/>
            <person name="Hung C."/>
            <person name="Brancato J."/>
            <person name="Kumari P."/>
            <person name="Orvis J."/>
            <person name="Tretina K."/>
            <person name="Chibucos M."/>
            <person name="Ott S."/>
            <person name="Sadzewicz L."/>
            <person name="Sengamalay N."/>
            <person name="Shetty A.C."/>
            <person name="Su Q."/>
            <person name="Tallon L."/>
            <person name="Fraser C.M."/>
            <person name="Frutos R."/>
            <person name="Molina D.M."/>
            <person name="Krause P.J."/>
            <person name="Ben Mamoun C."/>
        </authorList>
    </citation>
    <scope>NUCLEOTIDE SEQUENCE [LARGE SCALE GENOMIC DNA]</scope>
    <source>
        <strain evidence="2 3">RI</strain>
    </source>
</reference>
<feature type="transmembrane region" description="Helical" evidence="1">
    <location>
        <begin position="162"/>
        <end position="187"/>
    </location>
</feature>
<dbReference type="VEuPathDB" id="PiroplasmaDB:BMR1_01G02165"/>
<evidence type="ECO:0000313" key="3">
    <source>
        <dbReference type="Proteomes" id="UP000002899"/>
    </source>
</evidence>
<reference evidence="2 3" key="1">
    <citation type="journal article" date="2012" name="Nucleic Acids Res.">
        <title>Sequencing of the smallest Apicomplexan genome from the human pathogen Babesia microti.</title>
        <authorList>
            <person name="Cornillot E."/>
            <person name="Hadj-Kaddour K."/>
            <person name="Dassouli A."/>
            <person name="Noel B."/>
            <person name="Ranwez V."/>
            <person name="Vacherie B."/>
            <person name="Augagneur Y."/>
            <person name="Bres V."/>
            <person name="Duclos A."/>
            <person name="Randazzo S."/>
            <person name="Carcy B."/>
            <person name="Debierre-Grockiego F."/>
            <person name="Delbecq S."/>
            <person name="Moubri-Menage K."/>
            <person name="Shams-Eldin H."/>
            <person name="Usmani-Brown S."/>
            <person name="Bringaud F."/>
            <person name="Wincker P."/>
            <person name="Vivares C.P."/>
            <person name="Schwarz R.T."/>
            <person name="Schetters T.P."/>
            <person name="Krause P.J."/>
            <person name="Gorenflot A."/>
            <person name="Berry V."/>
            <person name="Barbe V."/>
            <person name="Ben Mamoun C."/>
        </authorList>
    </citation>
    <scope>NUCLEOTIDE SEQUENCE [LARGE SCALE GENOMIC DNA]</scope>
    <source>
        <strain evidence="2 3">RI</strain>
    </source>
</reference>
<keyword evidence="1" id="KW-0812">Transmembrane</keyword>
<organism evidence="2 3">
    <name type="scientific">Babesia microti (strain RI)</name>
    <dbReference type="NCBI Taxonomy" id="1133968"/>
    <lineage>
        <taxon>Eukaryota</taxon>
        <taxon>Sar</taxon>
        <taxon>Alveolata</taxon>
        <taxon>Apicomplexa</taxon>
        <taxon>Aconoidasida</taxon>
        <taxon>Piroplasmida</taxon>
        <taxon>Babesiidae</taxon>
        <taxon>Babesia</taxon>
    </lineage>
</organism>
<gene>
    <name evidence="2" type="ORF">BMR1_01G02165</name>
</gene>
<dbReference type="EMBL" id="FO082871">
    <property type="protein sequence ID" value="SIO73356.1"/>
    <property type="molecule type" value="Genomic_DNA"/>
</dbReference>
<keyword evidence="3" id="KW-1185">Reference proteome</keyword>
<dbReference type="Proteomes" id="UP000002899">
    <property type="component" value="Chromosome I"/>
</dbReference>
<evidence type="ECO:0000256" key="1">
    <source>
        <dbReference type="SAM" id="Phobius"/>
    </source>
</evidence>
<dbReference type="AlphaFoldDB" id="A0A1N6LWW0"/>
<dbReference type="GeneID" id="24423505"/>
<dbReference type="RefSeq" id="XP_021337458.1">
    <property type="nucleotide sequence ID" value="XM_021482865.1"/>
</dbReference>
<keyword evidence="1" id="KW-0472">Membrane</keyword>
<evidence type="ECO:0000313" key="2">
    <source>
        <dbReference type="EMBL" id="SIO73356.1"/>
    </source>
</evidence>